<evidence type="ECO:0000256" key="7">
    <source>
        <dbReference type="SAM" id="MobiDB-lite"/>
    </source>
</evidence>
<keyword evidence="3 8" id="KW-0812">Transmembrane</keyword>
<dbReference type="EMBL" id="GL883021">
    <property type="protein sequence ID" value="EGG17235.1"/>
    <property type="molecule type" value="Genomic_DNA"/>
</dbReference>
<evidence type="ECO:0000259" key="9">
    <source>
        <dbReference type="Pfam" id="PF01694"/>
    </source>
</evidence>
<dbReference type="GO" id="GO:0004252">
    <property type="term" value="F:serine-type endopeptidase activity"/>
    <property type="evidence" value="ECO:0007669"/>
    <property type="project" value="InterPro"/>
</dbReference>
<proteinExistence type="inferred from homology"/>
<gene>
    <name evidence="10" type="ORF">DFA_08225</name>
</gene>
<dbReference type="OMA" id="WDHSCHL"/>
<feature type="transmembrane region" description="Helical" evidence="8">
    <location>
        <begin position="232"/>
        <end position="252"/>
    </location>
</feature>
<feature type="transmembrane region" description="Helical" evidence="8">
    <location>
        <begin position="163"/>
        <end position="182"/>
    </location>
</feature>
<evidence type="ECO:0000256" key="3">
    <source>
        <dbReference type="ARBA" id="ARBA00022692"/>
    </source>
</evidence>
<name>F4Q5H6_CACFS</name>
<dbReference type="Pfam" id="PF01694">
    <property type="entry name" value="Rhomboid"/>
    <property type="match status" value="1"/>
</dbReference>
<feature type="transmembrane region" description="Helical" evidence="8">
    <location>
        <begin position="277"/>
        <end position="296"/>
    </location>
</feature>
<keyword evidence="11" id="KW-1185">Reference proteome</keyword>
<feature type="domain" description="Peptidase S54 rhomboid" evidence="9">
    <location>
        <begin position="247"/>
        <end position="387"/>
    </location>
</feature>
<dbReference type="GO" id="GO:0006465">
    <property type="term" value="P:signal peptide processing"/>
    <property type="evidence" value="ECO:0007669"/>
    <property type="project" value="TreeGrafter"/>
</dbReference>
<keyword evidence="5 8" id="KW-1133">Transmembrane helix</keyword>
<dbReference type="SUPFAM" id="SSF144091">
    <property type="entry name" value="Rhomboid-like"/>
    <property type="match status" value="1"/>
</dbReference>
<accession>F4Q5H6</accession>
<feature type="region of interest" description="Disordered" evidence="7">
    <location>
        <begin position="101"/>
        <end position="137"/>
    </location>
</feature>
<dbReference type="GeneID" id="14868633"/>
<sequence length="463" mass="51507">MSRSLSKVVNTTATTHCYGARLISSNFSSSVNRASSTFTTSSPSSSFTTSSSTSLSSTLLKNHHTICNNISSNRIQPSSLMINSYSHRQRYNFNLSTKTTSNQRYNYSSSSNTNQQQQNNNNNLTTKNIDNNGQEKNHDRFYNQEDITDRLNNHFNRKQQRRILFASGGSLLLISSIGIVGGNNNNSNNEGGMFSNLQIKESWKVLGTIIAINGIIYLLLQNPAFFAKYGSHFLCSVSNVTSHPLCLVLSNFSHLQPLHFLFNMVGLWSFGQSAHDYMGTLPFLALYMGGGMVGSMSSIIQKLIVRDFGIPSIGASGCILSVVAASIMFEPTNRVSLIFFPFASFESQYVLWALMAFDALGIAFLSRWTGWDHSCHLGSMIAGVAIADSYRYKARFQHFTGTGKTWVKDKFTYEGSFKDGAMDGRGALHRIPENDVYKGTFVDNQFVRGLLVRNGETFNVERR</sequence>
<keyword evidence="6 8" id="KW-0472">Membrane</keyword>
<feature type="transmembrane region" description="Helical" evidence="8">
    <location>
        <begin position="308"/>
        <end position="329"/>
    </location>
</feature>
<evidence type="ECO:0000256" key="8">
    <source>
        <dbReference type="SAM" id="Phobius"/>
    </source>
</evidence>
<evidence type="ECO:0000256" key="4">
    <source>
        <dbReference type="ARBA" id="ARBA00022801"/>
    </source>
</evidence>
<dbReference type="PANTHER" id="PTHR43731:SF14">
    <property type="entry name" value="PRESENILIN-ASSOCIATED RHOMBOID-LIKE PROTEIN, MITOCHONDRIAL"/>
    <property type="match status" value="1"/>
</dbReference>
<dbReference type="PANTHER" id="PTHR43731">
    <property type="entry name" value="RHOMBOID PROTEASE"/>
    <property type="match status" value="1"/>
</dbReference>
<dbReference type="Gene3D" id="1.20.1540.10">
    <property type="entry name" value="Rhomboid-like"/>
    <property type="match status" value="1"/>
</dbReference>
<dbReference type="InterPro" id="IPR022764">
    <property type="entry name" value="Peptidase_S54_rhomboid_dom"/>
</dbReference>
<dbReference type="Proteomes" id="UP000007797">
    <property type="component" value="Unassembled WGS sequence"/>
</dbReference>
<feature type="region of interest" description="Disordered" evidence="7">
    <location>
        <begin position="34"/>
        <end position="53"/>
    </location>
</feature>
<dbReference type="KEGG" id="dfa:DFA_08225"/>
<dbReference type="GO" id="GO:0016020">
    <property type="term" value="C:membrane"/>
    <property type="evidence" value="ECO:0007669"/>
    <property type="project" value="UniProtKB-SubCell"/>
</dbReference>
<feature type="compositionally biased region" description="Low complexity" evidence="7">
    <location>
        <begin position="101"/>
        <end position="132"/>
    </location>
</feature>
<evidence type="ECO:0000256" key="2">
    <source>
        <dbReference type="ARBA" id="ARBA00009045"/>
    </source>
</evidence>
<protein>
    <recommendedName>
        <fullName evidence="9">Peptidase S54 rhomboid domain-containing protein</fullName>
    </recommendedName>
</protein>
<evidence type="ECO:0000256" key="1">
    <source>
        <dbReference type="ARBA" id="ARBA00004141"/>
    </source>
</evidence>
<evidence type="ECO:0000256" key="5">
    <source>
        <dbReference type="ARBA" id="ARBA00022989"/>
    </source>
</evidence>
<dbReference type="STRING" id="1054147.F4Q5H6"/>
<dbReference type="InterPro" id="IPR050925">
    <property type="entry name" value="Rhomboid_protease_S54"/>
</dbReference>
<evidence type="ECO:0000256" key="6">
    <source>
        <dbReference type="ARBA" id="ARBA00023136"/>
    </source>
</evidence>
<dbReference type="Gene3D" id="2.20.110.10">
    <property type="entry name" value="Histone H3 K4-specific methyltransferase SET7/9 N-terminal domain"/>
    <property type="match status" value="1"/>
</dbReference>
<evidence type="ECO:0000313" key="10">
    <source>
        <dbReference type="EMBL" id="EGG17235.1"/>
    </source>
</evidence>
<dbReference type="OrthoDB" id="10260614at2759"/>
<keyword evidence="4" id="KW-0378">Hydrolase</keyword>
<evidence type="ECO:0000313" key="11">
    <source>
        <dbReference type="Proteomes" id="UP000007797"/>
    </source>
</evidence>
<feature type="transmembrane region" description="Helical" evidence="8">
    <location>
        <begin position="349"/>
        <end position="370"/>
    </location>
</feature>
<dbReference type="SUPFAM" id="SSF82185">
    <property type="entry name" value="Histone H3 K4-specific methyltransferase SET7/9 N-terminal domain"/>
    <property type="match status" value="1"/>
</dbReference>
<dbReference type="AlphaFoldDB" id="F4Q5H6"/>
<organism evidence="10 11">
    <name type="scientific">Cavenderia fasciculata</name>
    <name type="common">Slime mold</name>
    <name type="synonym">Dictyostelium fasciculatum</name>
    <dbReference type="NCBI Taxonomy" id="261658"/>
    <lineage>
        <taxon>Eukaryota</taxon>
        <taxon>Amoebozoa</taxon>
        <taxon>Evosea</taxon>
        <taxon>Eumycetozoa</taxon>
        <taxon>Dictyostelia</taxon>
        <taxon>Acytosteliales</taxon>
        <taxon>Cavenderiaceae</taxon>
        <taxon>Cavenderia</taxon>
    </lineage>
</organism>
<comment type="subcellular location">
    <subcellularLocation>
        <location evidence="1">Membrane</location>
        <topology evidence="1">Multi-pass membrane protein</topology>
    </subcellularLocation>
</comment>
<feature type="transmembrane region" description="Helical" evidence="8">
    <location>
        <begin position="202"/>
        <end position="220"/>
    </location>
</feature>
<reference evidence="11" key="1">
    <citation type="journal article" date="2011" name="Genome Res.">
        <title>Phylogeny-wide analysis of social amoeba genomes highlights ancient origins for complex intercellular communication.</title>
        <authorList>
            <person name="Heidel A.J."/>
            <person name="Lawal H.M."/>
            <person name="Felder M."/>
            <person name="Schilde C."/>
            <person name="Helps N.R."/>
            <person name="Tunggal B."/>
            <person name="Rivero F."/>
            <person name="John U."/>
            <person name="Schleicher M."/>
            <person name="Eichinger L."/>
            <person name="Platzer M."/>
            <person name="Noegel A.A."/>
            <person name="Schaap P."/>
            <person name="Gloeckner G."/>
        </authorList>
    </citation>
    <scope>NUCLEOTIDE SEQUENCE [LARGE SCALE GENOMIC DNA]</scope>
    <source>
        <strain evidence="11">SH3</strain>
    </source>
</reference>
<dbReference type="InterPro" id="IPR035952">
    <property type="entry name" value="Rhomboid-like_sf"/>
</dbReference>
<dbReference type="RefSeq" id="XP_004355719.1">
    <property type="nucleotide sequence ID" value="XM_004355666.1"/>
</dbReference>
<comment type="similarity">
    <text evidence="2">Belongs to the peptidase S54 family.</text>
</comment>